<dbReference type="RefSeq" id="WP_076712338.1">
    <property type="nucleotide sequence ID" value="NZ_MOEN01000003.1"/>
</dbReference>
<evidence type="ECO:0000313" key="2">
    <source>
        <dbReference type="EMBL" id="OMH41181.1"/>
    </source>
</evidence>
<name>A0A1R1MMY3_9BACT</name>
<gene>
    <name evidence="2" type="ORF">BLW93_01440</name>
</gene>
<protein>
    <submittedName>
        <fullName evidence="2">DNA repair protein RecO</fullName>
    </submittedName>
</protein>
<dbReference type="NCBIfam" id="TIGR00613">
    <property type="entry name" value="reco"/>
    <property type="match status" value="1"/>
</dbReference>
<dbReference type="PANTHER" id="PTHR33991">
    <property type="entry name" value="DNA REPAIR PROTEIN RECO"/>
    <property type="match status" value="1"/>
</dbReference>
<proteinExistence type="predicted"/>
<dbReference type="AlphaFoldDB" id="A0A1R1MMY3"/>
<dbReference type="InterPro" id="IPR003717">
    <property type="entry name" value="RecO"/>
</dbReference>
<dbReference type="Pfam" id="PF02565">
    <property type="entry name" value="RecO_C"/>
    <property type="match status" value="1"/>
</dbReference>
<dbReference type="GO" id="GO:0006302">
    <property type="term" value="P:double-strand break repair"/>
    <property type="evidence" value="ECO:0007669"/>
    <property type="project" value="TreeGrafter"/>
</dbReference>
<keyword evidence="1" id="KW-0472">Membrane</keyword>
<dbReference type="STRING" id="1914305.BLW93_01440"/>
<dbReference type="PANTHER" id="PTHR33991:SF1">
    <property type="entry name" value="DNA REPAIR PROTEIN RECO"/>
    <property type="match status" value="1"/>
</dbReference>
<keyword evidence="1" id="KW-1133">Transmembrane helix</keyword>
<evidence type="ECO:0000256" key="1">
    <source>
        <dbReference type="SAM" id="Phobius"/>
    </source>
</evidence>
<dbReference type="GO" id="GO:0006310">
    <property type="term" value="P:DNA recombination"/>
    <property type="evidence" value="ECO:0007669"/>
    <property type="project" value="InterPro"/>
</dbReference>
<dbReference type="EMBL" id="MOEN01000003">
    <property type="protein sequence ID" value="OMH41181.1"/>
    <property type="molecule type" value="Genomic_DNA"/>
</dbReference>
<keyword evidence="1" id="KW-0812">Transmembrane</keyword>
<dbReference type="GO" id="GO:0043590">
    <property type="term" value="C:bacterial nucleoid"/>
    <property type="evidence" value="ECO:0007669"/>
    <property type="project" value="TreeGrafter"/>
</dbReference>
<dbReference type="OrthoDB" id="9797083at2"/>
<dbReference type="SUPFAM" id="SSF57863">
    <property type="entry name" value="ArfGap/RecO-like zinc finger"/>
    <property type="match status" value="1"/>
</dbReference>
<keyword evidence="3" id="KW-1185">Reference proteome</keyword>
<accession>A0A1R1MMY3</accession>
<reference evidence="2 3" key="1">
    <citation type="submission" date="2016-10" db="EMBL/GenBank/DDBJ databases">
        <title>Genome sequence of a sulfur-reducing bacterium Desulfurobacterium indicum K6013.</title>
        <authorList>
            <person name="Cao J."/>
            <person name="Shao Z."/>
            <person name="Alain K."/>
            <person name="Jebbar M."/>
        </authorList>
    </citation>
    <scope>NUCLEOTIDE SEQUENCE [LARGE SCALE GENOMIC DNA]</scope>
    <source>
        <strain evidence="2 3">K6013</strain>
    </source>
</reference>
<feature type="transmembrane region" description="Helical" evidence="1">
    <location>
        <begin position="118"/>
        <end position="136"/>
    </location>
</feature>
<sequence>METPGIVLKKEKLSERLFHLSLYTERMGKINALIRLELKDFPLSVEPFSLSIFNLKITGERTEIMKVKLLKHNVPKDIRKFKYLSLIAKYVDSFTGSAPEKKIFELTRFYMMNVKDRFLLAATMFIIKLAFFEGLFPNLTRCAICGSSKNISGFSLEEGSIVCNKCSRGNLIPWNETLSKETIYLLKNSFFSIKFCRINSLKRIRNLFEKHLSYRIGTENVI</sequence>
<dbReference type="InterPro" id="IPR037278">
    <property type="entry name" value="ARFGAP/RecO"/>
</dbReference>
<comment type="caution">
    <text evidence="2">The sequence shown here is derived from an EMBL/GenBank/DDBJ whole genome shotgun (WGS) entry which is preliminary data.</text>
</comment>
<dbReference type="Proteomes" id="UP000187408">
    <property type="component" value="Unassembled WGS sequence"/>
</dbReference>
<organism evidence="2 3">
    <name type="scientific">Desulfurobacterium indicum</name>
    <dbReference type="NCBI Taxonomy" id="1914305"/>
    <lineage>
        <taxon>Bacteria</taxon>
        <taxon>Pseudomonadati</taxon>
        <taxon>Aquificota</taxon>
        <taxon>Aquificia</taxon>
        <taxon>Desulfurobacteriales</taxon>
        <taxon>Desulfurobacteriaceae</taxon>
        <taxon>Desulfurobacterium</taxon>
    </lineage>
</organism>
<evidence type="ECO:0000313" key="3">
    <source>
        <dbReference type="Proteomes" id="UP000187408"/>
    </source>
</evidence>